<keyword evidence="3" id="KW-1185">Reference proteome</keyword>
<dbReference type="EMBL" id="JANPWB010000008">
    <property type="protein sequence ID" value="KAJ1164919.1"/>
    <property type="molecule type" value="Genomic_DNA"/>
</dbReference>
<evidence type="ECO:0000256" key="1">
    <source>
        <dbReference type="SAM" id="MobiDB-lite"/>
    </source>
</evidence>
<organism evidence="2 3">
    <name type="scientific">Pleurodeles waltl</name>
    <name type="common">Iberian ribbed newt</name>
    <dbReference type="NCBI Taxonomy" id="8319"/>
    <lineage>
        <taxon>Eukaryota</taxon>
        <taxon>Metazoa</taxon>
        <taxon>Chordata</taxon>
        <taxon>Craniata</taxon>
        <taxon>Vertebrata</taxon>
        <taxon>Euteleostomi</taxon>
        <taxon>Amphibia</taxon>
        <taxon>Batrachia</taxon>
        <taxon>Caudata</taxon>
        <taxon>Salamandroidea</taxon>
        <taxon>Salamandridae</taxon>
        <taxon>Pleurodelinae</taxon>
        <taxon>Pleurodeles</taxon>
    </lineage>
</organism>
<feature type="region of interest" description="Disordered" evidence="1">
    <location>
        <begin position="82"/>
        <end position="157"/>
    </location>
</feature>
<sequence length="165" mass="18480">MASITTTQTMWEQPELREDKRMYSGMHIMLGPVTKKHHLLNGYTLAYCAPVEAVVLSVCDLCTLGDEEIAARLPDFRSACLPVGAPKPGPRVPERRHPRHPRPGDNAPAAHNRWPPRTTDFKTRRESGVPGRRSCRWTRLSSPQQPFSHLRRADPGAAINVLSSQ</sequence>
<protein>
    <submittedName>
        <fullName evidence="2">Uncharacterized protein</fullName>
    </submittedName>
</protein>
<name>A0AAV7SLN0_PLEWA</name>
<dbReference type="Proteomes" id="UP001066276">
    <property type="component" value="Chromosome 4_2"/>
</dbReference>
<reference evidence="2" key="1">
    <citation type="journal article" date="2022" name="bioRxiv">
        <title>Sequencing and chromosome-scale assembly of the giantPleurodeles waltlgenome.</title>
        <authorList>
            <person name="Brown T."/>
            <person name="Elewa A."/>
            <person name="Iarovenko S."/>
            <person name="Subramanian E."/>
            <person name="Araus A.J."/>
            <person name="Petzold A."/>
            <person name="Susuki M."/>
            <person name="Suzuki K.-i.T."/>
            <person name="Hayashi T."/>
            <person name="Toyoda A."/>
            <person name="Oliveira C."/>
            <person name="Osipova E."/>
            <person name="Leigh N.D."/>
            <person name="Simon A."/>
            <person name="Yun M.H."/>
        </authorList>
    </citation>
    <scope>NUCLEOTIDE SEQUENCE</scope>
    <source>
        <strain evidence="2">20211129_DDA</strain>
        <tissue evidence="2">Liver</tissue>
    </source>
</reference>
<evidence type="ECO:0000313" key="2">
    <source>
        <dbReference type="EMBL" id="KAJ1164919.1"/>
    </source>
</evidence>
<evidence type="ECO:0000313" key="3">
    <source>
        <dbReference type="Proteomes" id="UP001066276"/>
    </source>
</evidence>
<accession>A0AAV7SLN0</accession>
<dbReference type="AlphaFoldDB" id="A0AAV7SLN0"/>
<gene>
    <name evidence="2" type="ORF">NDU88_005351</name>
</gene>
<proteinExistence type="predicted"/>
<comment type="caution">
    <text evidence="2">The sequence shown here is derived from an EMBL/GenBank/DDBJ whole genome shotgun (WGS) entry which is preliminary data.</text>
</comment>